<feature type="domain" description="FAD-binding" evidence="6">
    <location>
        <begin position="5"/>
        <end position="168"/>
    </location>
</feature>
<keyword evidence="2" id="KW-0285">Flavoprotein</keyword>
<evidence type="ECO:0000256" key="4">
    <source>
        <dbReference type="ARBA" id="ARBA00023002"/>
    </source>
</evidence>
<evidence type="ECO:0000256" key="2">
    <source>
        <dbReference type="ARBA" id="ARBA00022630"/>
    </source>
</evidence>
<evidence type="ECO:0000313" key="7">
    <source>
        <dbReference type="EMBL" id="KAK4506303.1"/>
    </source>
</evidence>
<gene>
    <name evidence="7" type="ORF">PRZ48_000033</name>
</gene>
<dbReference type="InterPro" id="IPR050493">
    <property type="entry name" value="FAD-dep_Monooxygenase_BioMet"/>
</dbReference>
<dbReference type="Pfam" id="PF01494">
    <property type="entry name" value="FAD_binding_3"/>
    <property type="match status" value="2"/>
</dbReference>
<evidence type="ECO:0000256" key="3">
    <source>
        <dbReference type="ARBA" id="ARBA00022827"/>
    </source>
</evidence>
<keyword evidence="3" id="KW-0274">FAD</keyword>
<keyword evidence="4" id="KW-0560">Oxidoreductase</keyword>
<comment type="caution">
    <text evidence="7">The sequence shown here is derived from an EMBL/GenBank/DDBJ whole genome shotgun (WGS) entry which is preliminary data.</text>
</comment>
<reference evidence="7 8" key="1">
    <citation type="journal article" date="2023" name="G3 (Bethesda)">
        <title>A chromosome-level genome assembly of Zasmidium syzygii isolated from banana leaves.</title>
        <authorList>
            <person name="van Westerhoven A.C."/>
            <person name="Mehrabi R."/>
            <person name="Talebi R."/>
            <person name="Steentjes M.B.F."/>
            <person name="Corcolon B."/>
            <person name="Chong P.A."/>
            <person name="Kema G.H.J."/>
            <person name="Seidl M.F."/>
        </authorList>
    </citation>
    <scope>NUCLEOTIDE SEQUENCE [LARGE SCALE GENOMIC DNA]</scope>
    <source>
        <strain evidence="7 8">P124</strain>
    </source>
</reference>
<dbReference type="SUPFAM" id="SSF51905">
    <property type="entry name" value="FAD/NAD(P)-binding domain"/>
    <property type="match status" value="1"/>
</dbReference>
<dbReference type="PANTHER" id="PTHR13789">
    <property type="entry name" value="MONOOXYGENASE"/>
    <property type="match status" value="1"/>
</dbReference>
<feature type="domain" description="FAD-binding" evidence="6">
    <location>
        <begin position="310"/>
        <end position="377"/>
    </location>
</feature>
<comment type="similarity">
    <text evidence="1">Belongs to the paxM FAD-dependent monooxygenase family.</text>
</comment>
<dbReference type="InterPro" id="IPR002938">
    <property type="entry name" value="FAD-bd"/>
</dbReference>
<dbReference type="PANTHER" id="PTHR13789:SF314">
    <property type="entry name" value="FAD-BINDING DOMAIN-CONTAINING PROTEIN"/>
    <property type="match status" value="1"/>
</dbReference>
<dbReference type="PRINTS" id="PR00420">
    <property type="entry name" value="RNGMNOXGNASE"/>
</dbReference>
<accession>A0ABR0EZR4</accession>
<evidence type="ECO:0000313" key="8">
    <source>
        <dbReference type="Proteomes" id="UP001305779"/>
    </source>
</evidence>
<evidence type="ECO:0000256" key="5">
    <source>
        <dbReference type="ARBA" id="ARBA00023033"/>
    </source>
</evidence>
<protein>
    <recommendedName>
        <fullName evidence="6">FAD-binding domain-containing protein</fullName>
    </recommendedName>
</protein>
<proteinExistence type="inferred from homology"/>
<name>A0ABR0EZR4_ZASCE</name>
<sequence>MGLNIIIVGSGLAGLAAAAFLRKQHTVTLLEKSKLDFERNDYGISVIANAYSLLQKAGIDDTQLNMAVMTKLWQRTAQNEEIVTAEFDTRKTFGVPSVLTKRSHLQQELHRLATSPDLEGQPAKIIEGIKVETVDANTGTVHTTDGTSFSGDLLIGADGINSFVRAAVLSSDGKADHEAPATGHDLLAYMAQIPTSILSASPSLSFLADPANSAGLVNFSSPRGRTDKLRILGYHTSPREFQLVGYAPEDEFAAQFDELGTSIIKGVSASRAKQAFSEFSPALSDFFDHHRSGDGTVEVWRIRDLDPLPRWSLGKTLLIGDSCHAVTPHAGQGCNIAFEDAEALGHVLQDVKDQTGLKSAIDRFLQIRKERAEFVARSSRHMGALLGPDAGPFDEGKRKEFGMKTYSYRGAKQALEQLESTA</sequence>
<dbReference type="EMBL" id="JAXOVC010000001">
    <property type="protein sequence ID" value="KAK4506303.1"/>
    <property type="molecule type" value="Genomic_DNA"/>
</dbReference>
<keyword evidence="5" id="KW-0503">Monooxygenase</keyword>
<dbReference type="Gene3D" id="3.50.50.60">
    <property type="entry name" value="FAD/NAD(P)-binding domain"/>
    <property type="match status" value="1"/>
</dbReference>
<keyword evidence="8" id="KW-1185">Reference proteome</keyword>
<organism evidence="7 8">
    <name type="scientific">Zasmidium cellare</name>
    <name type="common">Wine cellar mold</name>
    <name type="synonym">Racodium cellare</name>
    <dbReference type="NCBI Taxonomy" id="395010"/>
    <lineage>
        <taxon>Eukaryota</taxon>
        <taxon>Fungi</taxon>
        <taxon>Dikarya</taxon>
        <taxon>Ascomycota</taxon>
        <taxon>Pezizomycotina</taxon>
        <taxon>Dothideomycetes</taxon>
        <taxon>Dothideomycetidae</taxon>
        <taxon>Mycosphaerellales</taxon>
        <taxon>Mycosphaerellaceae</taxon>
        <taxon>Zasmidium</taxon>
    </lineage>
</organism>
<evidence type="ECO:0000259" key="6">
    <source>
        <dbReference type="Pfam" id="PF01494"/>
    </source>
</evidence>
<evidence type="ECO:0000256" key="1">
    <source>
        <dbReference type="ARBA" id="ARBA00007992"/>
    </source>
</evidence>
<dbReference type="Proteomes" id="UP001305779">
    <property type="component" value="Unassembled WGS sequence"/>
</dbReference>
<dbReference type="InterPro" id="IPR036188">
    <property type="entry name" value="FAD/NAD-bd_sf"/>
</dbReference>